<dbReference type="Proteomes" id="UP000022611">
    <property type="component" value="Unassembled WGS sequence"/>
</dbReference>
<feature type="transmembrane region" description="Helical" evidence="6">
    <location>
        <begin position="220"/>
        <end position="238"/>
    </location>
</feature>
<feature type="transmembrane region" description="Helical" evidence="6">
    <location>
        <begin position="175"/>
        <end position="194"/>
    </location>
</feature>
<gene>
    <name evidence="7" type="ORF">HK44_025325</name>
</gene>
<feature type="transmembrane region" description="Helical" evidence="6">
    <location>
        <begin position="12"/>
        <end position="32"/>
    </location>
</feature>
<dbReference type="PANTHER" id="PTHR30250">
    <property type="entry name" value="PST FAMILY PREDICTED COLANIC ACID TRANSPORTER"/>
    <property type="match status" value="1"/>
</dbReference>
<comment type="subcellular location">
    <subcellularLocation>
        <location evidence="1">Cell membrane</location>
        <topology evidence="1">Multi-pass membrane protein</topology>
    </subcellularLocation>
</comment>
<comment type="caution">
    <text evidence="7">The sequence shown here is derived from an EMBL/GenBank/DDBJ whole genome shotgun (WGS) entry which is preliminary data.</text>
</comment>
<keyword evidence="4 6" id="KW-1133">Transmembrane helix</keyword>
<feature type="transmembrane region" description="Helical" evidence="6">
    <location>
        <begin position="393"/>
        <end position="413"/>
    </location>
</feature>
<evidence type="ECO:0000256" key="1">
    <source>
        <dbReference type="ARBA" id="ARBA00004651"/>
    </source>
</evidence>
<feature type="transmembrane region" description="Helical" evidence="6">
    <location>
        <begin position="84"/>
        <end position="102"/>
    </location>
</feature>
<organism evidence="7 8">
    <name type="scientific">Pseudomonas fluorescens HK44</name>
    <dbReference type="NCBI Taxonomy" id="1042209"/>
    <lineage>
        <taxon>Bacteria</taxon>
        <taxon>Pseudomonadati</taxon>
        <taxon>Pseudomonadota</taxon>
        <taxon>Gammaproteobacteria</taxon>
        <taxon>Pseudomonadales</taxon>
        <taxon>Pseudomonadaceae</taxon>
        <taxon>Pseudomonas</taxon>
    </lineage>
</organism>
<sequence length="426" mass="47725">MNLVKTSFFNGIAVVIKMLTLLGINKILALYVGPSGYAALGQLQNALTMITTLSSGAVNTGVTKYTAEYIDYPSRQHTVWKTSTTFAIVGSLAVGVAVAVFSDKLSLYFFKKVEYSSVFLWIALSLIFFTFNALLLAIINGKKDVKTLVIANIAGSFLSLIVTGLLTWFLGLYGALVSLGIYQALAFVTTVFLCRQAEWFRVEYFFGRFDKGVALDLSKYAAMALTTAVCLPVAQILIRDHLISEFGVEYAGYWEAMWRLSSAYLLLVTTTLGVYYLPRLSELVGYTAVLKEVIEGYKFVLPVAIVCCMAVYFLRDFIIYMLFSKQFLPMRDLFAFQLVGDVMKIGSWILAYVMLGKTMYKLYIVTEVLFSISWYLLVLLFTRWHGFDGVVEAYAFNYFLYWIVMAVCVAYALSANSNGQTDPSIR</sequence>
<reference evidence="7 8" key="1">
    <citation type="journal article" date="2011" name="J. Bacteriol.">
        <title>Draft genome sequence of the polycyclic aromatic hydrocarbon-degrading, genetically engineered bioluminescent bioreporter Pseudomonas fluorescens HK44.</title>
        <authorList>
            <person name="Chauhan A."/>
            <person name="Layton A.C."/>
            <person name="Williams D.E."/>
            <person name="Smartt A.E."/>
            <person name="Ripp S."/>
            <person name="Karpinets T.V."/>
            <person name="Brown S.D."/>
            <person name="Sayler G.S."/>
        </authorList>
    </citation>
    <scope>NUCLEOTIDE SEQUENCE [LARGE SCALE GENOMIC DNA]</scope>
    <source>
        <strain evidence="7 8">HK44</strain>
    </source>
</reference>
<keyword evidence="5 6" id="KW-0472">Membrane</keyword>
<dbReference type="InterPro" id="IPR050833">
    <property type="entry name" value="Poly_Biosynth_Transport"/>
</dbReference>
<dbReference type="GO" id="GO:0005886">
    <property type="term" value="C:plasma membrane"/>
    <property type="evidence" value="ECO:0007669"/>
    <property type="project" value="UniProtKB-SubCell"/>
</dbReference>
<accession>A0A010TEB0</accession>
<dbReference type="CDD" id="cd13125">
    <property type="entry name" value="MATE_like_10"/>
    <property type="match status" value="1"/>
</dbReference>
<evidence type="ECO:0000256" key="4">
    <source>
        <dbReference type="ARBA" id="ARBA00022989"/>
    </source>
</evidence>
<feature type="transmembrane region" description="Helical" evidence="6">
    <location>
        <begin position="362"/>
        <end position="381"/>
    </location>
</feature>
<dbReference type="OrthoDB" id="9769862at2"/>
<evidence type="ECO:0000256" key="3">
    <source>
        <dbReference type="ARBA" id="ARBA00022692"/>
    </source>
</evidence>
<feature type="transmembrane region" description="Helical" evidence="6">
    <location>
        <begin position="334"/>
        <end position="355"/>
    </location>
</feature>
<dbReference type="PANTHER" id="PTHR30250:SF30">
    <property type="entry name" value="LIPID III FLIPPASE"/>
    <property type="match status" value="1"/>
</dbReference>
<feature type="transmembrane region" description="Helical" evidence="6">
    <location>
        <begin position="148"/>
        <end position="169"/>
    </location>
</feature>
<dbReference type="PATRIC" id="fig|1042209.11.peg.1625"/>
<name>A0A010TEB0_PSEFL</name>
<dbReference type="InterPro" id="IPR044550">
    <property type="entry name" value="WzxE"/>
</dbReference>
<dbReference type="eggNOG" id="COG2244">
    <property type="taxonomic scope" value="Bacteria"/>
</dbReference>
<dbReference type="RefSeq" id="WP_019692970.1">
    <property type="nucleotide sequence ID" value="NZ_AFOY02000007.1"/>
</dbReference>
<feature type="transmembrane region" description="Helical" evidence="6">
    <location>
        <begin position="258"/>
        <end position="278"/>
    </location>
</feature>
<feature type="transmembrane region" description="Helical" evidence="6">
    <location>
        <begin position="299"/>
        <end position="322"/>
    </location>
</feature>
<keyword evidence="2" id="KW-1003">Cell membrane</keyword>
<protein>
    <submittedName>
        <fullName evidence="7">Polysaccharide biosynthesis protein</fullName>
    </submittedName>
</protein>
<evidence type="ECO:0000313" key="7">
    <source>
        <dbReference type="EMBL" id="EXF95557.1"/>
    </source>
</evidence>
<feature type="transmembrane region" description="Helical" evidence="6">
    <location>
        <begin position="118"/>
        <end position="139"/>
    </location>
</feature>
<evidence type="ECO:0000256" key="5">
    <source>
        <dbReference type="ARBA" id="ARBA00023136"/>
    </source>
</evidence>
<keyword evidence="3 6" id="KW-0812">Transmembrane</keyword>
<evidence type="ECO:0000256" key="2">
    <source>
        <dbReference type="ARBA" id="ARBA00022475"/>
    </source>
</evidence>
<proteinExistence type="predicted"/>
<dbReference type="HOGENOM" id="CLU_042154_0_0_6"/>
<dbReference type="EMBL" id="AFOY02000007">
    <property type="protein sequence ID" value="EXF95557.1"/>
    <property type="molecule type" value="Genomic_DNA"/>
</dbReference>
<evidence type="ECO:0000256" key="6">
    <source>
        <dbReference type="SAM" id="Phobius"/>
    </source>
</evidence>
<evidence type="ECO:0000313" key="8">
    <source>
        <dbReference type="Proteomes" id="UP000022611"/>
    </source>
</evidence>
<dbReference type="AlphaFoldDB" id="A0A010TEB0"/>
<dbReference type="GO" id="GO:0009246">
    <property type="term" value="P:enterobacterial common antigen biosynthetic process"/>
    <property type="evidence" value="ECO:0007669"/>
    <property type="project" value="InterPro"/>
</dbReference>